<dbReference type="InterPro" id="IPR015955">
    <property type="entry name" value="Lactate_DH/Glyco_Ohase_4_C"/>
</dbReference>
<dbReference type="Gene3D" id="3.90.1820.10">
    <property type="entry name" value="AglA-like glucosidase"/>
    <property type="match status" value="1"/>
</dbReference>
<evidence type="ECO:0000256" key="6">
    <source>
        <dbReference type="ARBA" id="ARBA00023211"/>
    </source>
</evidence>
<feature type="binding site" evidence="10">
    <location>
        <position position="166"/>
    </location>
    <ligand>
        <name>Mn(2+)</name>
        <dbReference type="ChEBI" id="CHEBI:29035"/>
    </ligand>
</feature>
<organism evidence="14 15">
    <name type="scientific">Oligosphaera ethanolica</name>
    <dbReference type="NCBI Taxonomy" id="760260"/>
    <lineage>
        <taxon>Bacteria</taxon>
        <taxon>Pseudomonadati</taxon>
        <taxon>Lentisphaerota</taxon>
        <taxon>Oligosphaeria</taxon>
        <taxon>Oligosphaerales</taxon>
        <taxon>Oligosphaeraceae</taxon>
        <taxon>Oligosphaera</taxon>
    </lineage>
</organism>
<dbReference type="PANTHER" id="PTHR32092">
    <property type="entry name" value="6-PHOSPHO-BETA-GLUCOSIDASE-RELATED"/>
    <property type="match status" value="1"/>
</dbReference>
<keyword evidence="15" id="KW-1185">Reference proteome</keyword>
<dbReference type="RefSeq" id="WP_307261108.1">
    <property type="nucleotide sequence ID" value="NZ_JAUSVL010000001.1"/>
</dbReference>
<proteinExistence type="inferred from homology"/>
<dbReference type="Pfam" id="PF02056">
    <property type="entry name" value="Glyco_hydro_4"/>
    <property type="match status" value="1"/>
</dbReference>
<dbReference type="Proteomes" id="UP001238163">
    <property type="component" value="Unassembled WGS sequence"/>
</dbReference>
<protein>
    <submittedName>
        <fullName evidence="14">Alpha-galactosidase</fullName>
        <ecNumber evidence="14">3.2.1.22</ecNumber>
    </submittedName>
</protein>
<sequence>MKVAIIGAGSLVFCKTLILDIMQIEDLGHVDFSLMAPSTRHTSCVKRFADKVIAKYGLDAAVAITTSRDDALRGADFVICTLKVGGHAAYEQDIEIPLKYGVDQCIGDTLSPGGIFRTLRTVPVMRELALAMRELCPRALLLNYVNPMATVCWSLADTGIECVGLCHGVQTTIRLIAGYLELPVADIDYVCAGINHMAWFTRLEHQGHSLYPALRDLFDKPEYYANEKVRGEVFRQFGYFMTESTGHLSEYLPYFRKNSLGMATYCDEPNFGGETAACLKWSRILAKKYDGADMLKDEPIELPARSVEYGSYIIEAVACRRNFCFNGNVMNRGLISNLPADCCVEVPVFADGSGLHPTAVGELPAQCAALNNSNISVQRLAVQAAISGDPEAVVWACALDPLTAATLTPAEIRAMATEMLQAEAQWLPQFAGKLPRPTPKVVEPAGTKRVKVPVDPALAISVRFGQL</sequence>
<evidence type="ECO:0000256" key="7">
    <source>
        <dbReference type="ARBA" id="ARBA00023277"/>
    </source>
</evidence>
<dbReference type="Pfam" id="PF11975">
    <property type="entry name" value="Glyco_hydro_4C"/>
    <property type="match status" value="1"/>
</dbReference>
<comment type="cofactor">
    <cofactor evidence="12">
        <name>NAD(+)</name>
        <dbReference type="ChEBI" id="CHEBI:57540"/>
    </cofactor>
    <text evidence="12">Binds 1 NAD(+) per subunit.</text>
</comment>
<keyword evidence="10" id="KW-0170">Cobalt</keyword>
<dbReference type="InterPro" id="IPR022616">
    <property type="entry name" value="Glyco_hydro_4_C"/>
</dbReference>
<evidence type="ECO:0000256" key="11">
    <source>
        <dbReference type="PIRSR" id="PIRSR601088-4"/>
    </source>
</evidence>
<evidence type="ECO:0000256" key="9">
    <source>
        <dbReference type="PIRSR" id="PIRSR601088-2"/>
    </source>
</evidence>
<dbReference type="EC" id="3.2.1.22" evidence="14"/>
<dbReference type="SUPFAM" id="SSF56327">
    <property type="entry name" value="LDH C-terminal domain-like"/>
    <property type="match status" value="1"/>
</dbReference>
<keyword evidence="10" id="KW-0408">Iron</keyword>
<feature type="site" description="Increases basicity of active site Tyr" evidence="11">
    <location>
        <position position="108"/>
    </location>
</feature>
<evidence type="ECO:0000256" key="2">
    <source>
        <dbReference type="ARBA" id="ARBA00010141"/>
    </source>
</evidence>
<feature type="domain" description="Glycosyl hydrolase family 4 C-terminal" evidence="13">
    <location>
        <begin position="191"/>
        <end position="403"/>
    </location>
</feature>
<keyword evidence="4 12" id="KW-0378">Hydrolase</keyword>
<keyword evidence="8 12" id="KW-0326">Glycosidase</keyword>
<comment type="similarity">
    <text evidence="2 12">Belongs to the glycosyl hydrolase 4 family.</text>
</comment>
<dbReference type="InterPro" id="IPR053715">
    <property type="entry name" value="GH4_Enzyme_sf"/>
</dbReference>
<dbReference type="AlphaFoldDB" id="A0AAE3VFW1"/>
<keyword evidence="3 10" id="KW-0479">Metal-binding</keyword>
<evidence type="ECO:0000256" key="12">
    <source>
        <dbReference type="RuleBase" id="RU361152"/>
    </source>
</evidence>
<feature type="binding site" evidence="10">
    <location>
        <position position="196"/>
    </location>
    <ligand>
        <name>Mn(2+)</name>
        <dbReference type="ChEBI" id="CHEBI:29035"/>
    </ligand>
</feature>
<evidence type="ECO:0000256" key="8">
    <source>
        <dbReference type="ARBA" id="ARBA00023295"/>
    </source>
</evidence>
<dbReference type="GO" id="GO:0046872">
    <property type="term" value="F:metal ion binding"/>
    <property type="evidence" value="ECO:0007669"/>
    <property type="project" value="UniProtKB-KW"/>
</dbReference>
<evidence type="ECO:0000313" key="14">
    <source>
        <dbReference type="EMBL" id="MDQ0289651.1"/>
    </source>
</evidence>
<keyword evidence="10" id="KW-0533">Nickel</keyword>
<evidence type="ECO:0000256" key="3">
    <source>
        <dbReference type="ARBA" id="ARBA00022723"/>
    </source>
</evidence>
<feature type="binding site" evidence="9">
    <location>
        <position position="146"/>
    </location>
    <ligand>
        <name>substrate</name>
    </ligand>
</feature>
<dbReference type="GO" id="GO:0005975">
    <property type="term" value="P:carbohydrate metabolic process"/>
    <property type="evidence" value="ECO:0007669"/>
    <property type="project" value="InterPro"/>
</dbReference>
<evidence type="ECO:0000259" key="13">
    <source>
        <dbReference type="Pfam" id="PF11975"/>
    </source>
</evidence>
<keyword evidence="7" id="KW-0119">Carbohydrate metabolism</keyword>
<evidence type="ECO:0000256" key="10">
    <source>
        <dbReference type="PIRSR" id="PIRSR601088-3"/>
    </source>
</evidence>
<dbReference type="EMBL" id="JAUSVL010000001">
    <property type="protein sequence ID" value="MDQ0289651.1"/>
    <property type="molecule type" value="Genomic_DNA"/>
</dbReference>
<dbReference type="InterPro" id="IPR001088">
    <property type="entry name" value="Glyco_hydro_4"/>
</dbReference>
<accession>A0AAE3VFW1</accession>
<name>A0AAE3VFW1_9BACT</name>
<gene>
    <name evidence="14" type="ORF">J3R75_001758</name>
</gene>
<dbReference type="PRINTS" id="PR00732">
    <property type="entry name" value="GLHYDRLASE4"/>
</dbReference>
<comment type="cofactor">
    <cofactor evidence="1">
        <name>Mn(2+)</name>
        <dbReference type="ChEBI" id="CHEBI:29035"/>
    </cofactor>
</comment>
<dbReference type="GO" id="GO:0016616">
    <property type="term" value="F:oxidoreductase activity, acting on the CH-OH group of donors, NAD or NADP as acceptor"/>
    <property type="evidence" value="ECO:0007669"/>
    <property type="project" value="InterPro"/>
</dbReference>
<reference evidence="14" key="1">
    <citation type="submission" date="2023-07" db="EMBL/GenBank/DDBJ databases">
        <title>Genomic Encyclopedia of Type Strains, Phase IV (KMG-IV): sequencing the most valuable type-strain genomes for metagenomic binning, comparative biology and taxonomic classification.</title>
        <authorList>
            <person name="Goeker M."/>
        </authorList>
    </citation>
    <scope>NUCLEOTIDE SEQUENCE</scope>
    <source>
        <strain evidence="14">DSM 24202</strain>
    </source>
</reference>
<comment type="caution">
    <text evidence="14">The sequence shown here is derived from an EMBL/GenBank/DDBJ whole genome shotgun (WGS) entry which is preliminary data.</text>
</comment>
<keyword evidence="5 12" id="KW-0520">NAD</keyword>
<dbReference type="CDD" id="cd05297">
    <property type="entry name" value="GH4_alpha_glucosidase_galactosidase"/>
    <property type="match status" value="1"/>
</dbReference>
<dbReference type="NCBIfam" id="NF011657">
    <property type="entry name" value="PRK15076.1"/>
    <property type="match status" value="1"/>
</dbReference>
<evidence type="ECO:0000256" key="1">
    <source>
        <dbReference type="ARBA" id="ARBA00001936"/>
    </source>
</evidence>
<evidence type="ECO:0000256" key="4">
    <source>
        <dbReference type="ARBA" id="ARBA00022801"/>
    </source>
</evidence>
<dbReference type="SUPFAM" id="SSF51735">
    <property type="entry name" value="NAD(P)-binding Rossmann-fold domains"/>
    <property type="match status" value="1"/>
</dbReference>
<dbReference type="PANTHER" id="PTHR32092:SF6">
    <property type="entry name" value="ALPHA-GALACTOSIDASE"/>
    <property type="match status" value="1"/>
</dbReference>
<dbReference type="GO" id="GO:0004557">
    <property type="term" value="F:alpha-galactosidase activity"/>
    <property type="evidence" value="ECO:0007669"/>
    <property type="project" value="UniProtKB-EC"/>
</dbReference>
<dbReference type="InterPro" id="IPR036291">
    <property type="entry name" value="NAD(P)-bd_dom_sf"/>
</dbReference>
<keyword evidence="6 10" id="KW-0464">Manganese</keyword>
<evidence type="ECO:0000256" key="5">
    <source>
        <dbReference type="ARBA" id="ARBA00023027"/>
    </source>
</evidence>
<evidence type="ECO:0000313" key="15">
    <source>
        <dbReference type="Proteomes" id="UP001238163"/>
    </source>
</evidence>